<organism evidence="2">
    <name type="scientific">marine sediment metagenome</name>
    <dbReference type="NCBI Taxonomy" id="412755"/>
    <lineage>
        <taxon>unclassified sequences</taxon>
        <taxon>metagenomes</taxon>
        <taxon>ecological metagenomes</taxon>
    </lineage>
</organism>
<evidence type="ECO:0000256" key="1">
    <source>
        <dbReference type="SAM" id="Phobius"/>
    </source>
</evidence>
<keyword evidence="1" id="KW-1133">Transmembrane helix</keyword>
<name>X1HCU1_9ZZZZ</name>
<evidence type="ECO:0000313" key="2">
    <source>
        <dbReference type="EMBL" id="GAH67227.1"/>
    </source>
</evidence>
<sequence length="140" mass="15785">EDTEARDTLTAKSSAPRARNLATSTLLNFIYRVGLLLIISYIIIHPHWFLDTVIQLPDAITESVAMFSPEVIIILLAPIMLIFLVISKLISFIKHRNLIIRLQQEGRIKELLISVGDYVKKEEVEVALEDEAEEVATESA</sequence>
<keyword evidence="1" id="KW-0812">Transmembrane</keyword>
<dbReference type="AlphaFoldDB" id="X1HCU1"/>
<gene>
    <name evidence="2" type="ORF">S03H2_50670</name>
</gene>
<protein>
    <submittedName>
        <fullName evidence="2">Uncharacterized protein</fullName>
    </submittedName>
</protein>
<accession>X1HCU1</accession>
<feature type="non-terminal residue" evidence="2">
    <location>
        <position position="1"/>
    </location>
</feature>
<comment type="caution">
    <text evidence="2">The sequence shown here is derived from an EMBL/GenBank/DDBJ whole genome shotgun (WGS) entry which is preliminary data.</text>
</comment>
<proteinExistence type="predicted"/>
<reference evidence="2" key="1">
    <citation type="journal article" date="2014" name="Front. Microbiol.">
        <title>High frequency of phylogenetically diverse reductive dehalogenase-homologous genes in deep subseafloor sedimentary metagenomes.</title>
        <authorList>
            <person name="Kawai M."/>
            <person name="Futagami T."/>
            <person name="Toyoda A."/>
            <person name="Takaki Y."/>
            <person name="Nishi S."/>
            <person name="Hori S."/>
            <person name="Arai W."/>
            <person name="Tsubouchi T."/>
            <person name="Morono Y."/>
            <person name="Uchiyama I."/>
            <person name="Ito T."/>
            <person name="Fujiyama A."/>
            <person name="Inagaki F."/>
            <person name="Takami H."/>
        </authorList>
    </citation>
    <scope>NUCLEOTIDE SEQUENCE</scope>
    <source>
        <strain evidence="2">Expedition CK06-06</strain>
    </source>
</reference>
<feature type="transmembrane region" description="Helical" evidence="1">
    <location>
        <begin position="21"/>
        <end position="44"/>
    </location>
</feature>
<keyword evidence="1" id="KW-0472">Membrane</keyword>
<feature type="transmembrane region" description="Helical" evidence="1">
    <location>
        <begin position="64"/>
        <end position="86"/>
    </location>
</feature>
<dbReference type="EMBL" id="BARU01032104">
    <property type="protein sequence ID" value="GAH67227.1"/>
    <property type="molecule type" value="Genomic_DNA"/>
</dbReference>